<proteinExistence type="predicted"/>
<keyword evidence="2" id="KW-1185">Reference proteome</keyword>
<comment type="caution">
    <text evidence="1">The sequence shown here is derived from an EMBL/GenBank/DDBJ whole genome shotgun (WGS) entry which is preliminary data.</text>
</comment>
<reference evidence="1" key="2">
    <citation type="submission" date="2022-01" db="EMBL/GenBank/DDBJ databases">
        <authorList>
            <person name="Yamashiro T."/>
            <person name="Shiraishi A."/>
            <person name="Satake H."/>
            <person name="Nakayama K."/>
        </authorList>
    </citation>
    <scope>NUCLEOTIDE SEQUENCE</scope>
</reference>
<protein>
    <submittedName>
        <fullName evidence="1">Uncharacterized protein</fullName>
    </submittedName>
</protein>
<sequence length="80" mass="8596">MGGLCGGHGSAGARGMGCVKGQSRLELILDLDVRHLHSLQQVFPEMFPSKKVLHQSTSGCSPHSLYPDNTVEYVVAIMQS</sequence>
<gene>
    <name evidence="1" type="ORF">Tco_0842904</name>
</gene>
<reference evidence="1" key="1">
    <citation type="journal article" date="2022" name="Int. J. Mol. Sci.">
        <title>Draft Genome of Tanacetum Coccineum: Genomic Comparison of Closely Related Tanacetum-Family Plants.</title>
        <authorList>
            <person name="Yamashiro T."/>
            <person name="Shiraishi A."/>
            <person name="Nakayama K."/>
            <person name="Satake H."/>
        </authorList>
    </citation>
    <scope>NUCLEOTIDE SEQUENCE</scope>
</reference>
<name>A0ABQ5B451_9ASTR</name>
<dbReference type="EMBL" id="BQNB010012831">
    <property type="protein sequence ID" value="GJT08442.1"/>
    <property type="molecule type" value="Genomic_DNA"/>
</dbReference>
<accession>A0ABQ5B451</accession>
<organism evidence="1 2">
    <name type="scientific">Tanacetum coccineum</name>
    <dbReference type="NCBI Taxonomy" id="301880"/>
    <lineage>
        <taxon>Eukaryota</taxon>
        <taxon>Viridiplantae</taxon>
        <taxon>Streptophyta</taxon>
        <taxon>Embryophyta</taxon>
        <taxon>Tracheophyta</taxon>
        <taxon>Spermatophyta</taxon>
        <taxon>Magnoliopsida</taxon>
        <taxon>eudicotyledons</taxon>
        <taxon>Gunneridae</taxon>
        <taxon>Pentapetalae</taxon>
        <taxon>asterids</taxon>
        <taxon>campanulids</taxon>
        <taxon>Asterales</taxon>
        <taxon>Asteraceae</taxon>
        <taxon>Asteroideae</taxon>
        <taxon>Anthemideae</taxon>
        <taxon>Anthemidinae</taxon>
        <taxon>Tanacetum</taxon>
    </lineage>
</organism>
<evidence type="ECO:0000313" key="2">
    <source>
        <dbReference type="Proteomes" id="UP001151760"/>
    </source>
</evidence>
<evidence type="ECO:0000313" key="1">
    <source>
        <dbReference type="EMBL" id="GJT08442.1"/>
    </source>
</evidence>
<dbReference type="Proteomes" id="UP001151760">
    <property type="component" value="Unassembled WGS sequence"/>
</dbReference>